<dbReference type="InterPro" id="IPR000277">
    <property type="entry name" value="Cys/Met-Metab_PyrdxlP-dep_enz"/>
</dbReference>
<proteinExistence type="inferred from homology"/>
<dbReference type="SUPFAM" id="SSF53383">
    <property type="entry name" value="PLP-dependent transferases"/>
    <property type="match status" value="1"/>
</dbReference>
<accession>A0AAX4LGL7</accession>
<dbReference type="AlphaFoldDB" id="A0AAX4LGL7"/>
<evidence type="ECO:0000256" key="1">
    <source>
        <dbReference type="ARBA" id="ARBA00001933"/>
    </source>
</evidence>
<dbReference type="GO" id="GO:0005737">
    <property type="term" value="C:cytoplasm"/>
    <property type="evidence" value="ECO:0007669"/>
    <property type="project" value="TreeGrafter"/>
</dbReference>
<evidence type="ECO:0000313" key="4">
    <source>
        <dbReference type="EMBL" id="WWX73010.1"/>
    </source>
</evidence>
<dbReference type="Proteomes" id="UP001383096">
    <property type="component" value="Chromosome"/>
</dbReference>
<evidence type="ECO:0000256" key="3">
    <source>
        <dbReference type="RuleBase" id="RU362118"/>
    </source>
</evidence>
<keyword evidence="2 3" id="KW-0663">Pyridoxal phosphate</keyword>
<dbReference type="EMBL" id="CP146670">
    <property type="protein sequence ID" value="WWX73010.1"/>
    <property type="molecule type" value="Genomic_DNA"/>
</dbReference>
<dbReference type="PANTHER" id="PTHR11808">
    <property type="entry name" value="TRANS-SULFURATION ENZYME FAMILY MEMBER"/>
    <property type="match status" value="1"/>
</dbReference>
<dbReference type="GO" id="GO:0016740">
    <property type="term" value="F:transferase activity"/>
    <property type="evidence" value="ECO:0007669"/>
    <property type="project" value="UniProtKB-KW"/>
</dbReference>
<dbReference type="InterPro" id="IPR015421">
    <property type="entry name" value="PyrdxlP-dep_Trfase_major"/>
</dbReference>
<dbReference type="RefSeq" id="WP_001089882.1">
    <property type="nucleotide sequence ID" value="NZ_CP146670.1"/>
</dbReference>
<dbReference type="GO" id="GO:0016846">
    <property type="term" value="F:carbon-sulfur lyase activity"/>
    <property type="evidence" value="ECO:0007669"/>
    <property type="project" value="TreeGrafter"/>
</dbReference>
<dbReference type="GO" id="GO:0019346">
    <property type="term" value="P:transsulfuration"/>
    <property type="evidence" value="ECO:0007669"/>
    <property type="project" value="InterPro"/>
</dbReference>
<dbReference type="InterPro" id="IPR015424">
    <property type="entry name" value="PyrdxlP-dep_Trfase"/>
</dbReference>
<comment type="similarity">
    <text evidence="3">Belongs to the trans-sulfuration enzymes family.</text>
</comment>
<comment type="cofactor">
    <cofactor evidence="1 3">
        <name>pyridoxal 5'-phosphate</name>
        <dbReference type="ChEBI" id="CHEBI:597326"/>
    </cofactor>
</comment>
<evidence type="ECO:0000256" key="2">
    <source>
        <dbReference type="ARBA" id="ARBA00022898"/>
    </source>
</evidence>
<reference evidence="4" key="1">
    <citation type="submission" date="2024-03" db="EMBL/GenBank/DDBJ databases">
        <title>Epithelial relay of microbial signals coordinates intestinal macrophage supported barrier repair.</title>
        <authorList>
            <person name="Tsai M.T."/>
        </authorList>
    </citation>
    <scope>NUCLEOTIDE SEQUENCE</scope>
    <source>
        <strain evidence="4">MS 21-1</strain>
    </source>
</reference>
<protein>
    <submittedName>
        <fullName evidence="4">PLP-dependent transferase</fullName>
    </submittedName>
</protein>
<organism evidence="4 5">
    <name type="scientific">Escherichia coli</name>
    <dbReference type="NCBI Taxonomy" id="562"/>
    <lineage>
        <taxon>Bacteria</taxon>
        <taxon>Pseudomonadati</taxon>
        <taxon>Pseudomonadota</taxon>
        <taxon>Gammaproteobacteria</taxon>
        <taxon>Enterobacterales</taxon>
        <taxon>Enterobacteriaceae</taxon>
        <taxon>Escherichia</taxon>
    </lineage>
</organism>
<dbReference type="Pfam" id="PF01053">
    <property type="entry name" value="Cys_Met_Meta_PP"/>
    <property type="match status" value="1"/>
</dbReference>
<sequence>MNSYQNMLLNDGNIAESDYLACSGINENHDEYFGAVAPPIIQTSLFVQKNYQQYCDDMRHEAQRYIYSRGLNPTVSMVETKLALLEGGEEARCFASGMGAISAVMVGLLNSGDHILLVNQIVSVNGAPY</sequence>
<keyword evidence="4" id="KW-0808">Transferase</keyword>
<dbReference type="Gene3D" id="3.40.640.10">
    <property type="entry name" value="Type I PLP-dependent aspartate aminotransferase-like (Major domain)"/>
    <property type="match status" value="1"/>
</dbReference>
<dbReference type="GO" id="GO:0030170">
    <property type="term" value="F:pyridoxal phosphate binding"/>
    <property type="evidence" value="ECO:0007669"/>
    <property type="project" value="InterPro"/>
</dbReference>
<evidence type="ECO:0000313" key="5">
    <source>
        <dbReference type="Proteomes" id="UP001383096"/>
    </source>
</evidence>
<gene>
    <name evidence="4" type="ORF">V9Z47_08330</name>
</gene>
<name>A0AAX4LGL7_ECOLX</name>